<dbReference type="Gene3D" id="2.60.120.10">
    <property type="entry name" value="Jelly Rolls"/>
    <property type="match status" value="1"/>
</dbReference>
<dbReference type="CDD" id="cd06124">
    <property type="entry name" value="cupin_NimR-like_N"/>
    <property type="match status" value="1"/>
</dbReference>
<dbReference type="HOGENOM" id="CLU_000445_87_4_5"/>
<keyword evidence="2" id="KW-0805">Transcription regulation</keyword>
<dbReference type="Proteomes" id="UP000001096">
    <property type="component" value="Unassembled WGS sequence"/>
</dbReference>
<dbReference type="FunFam" id="1.10.10.60:FF:000132">
    <property type="entry name" value="AraC family transcriptional regulator"/>
    <property type="match status" value="1"/>
</dbReference>
<dbReference type="InterPro" id="IPR009057">
    <property type="entry name" value="Homeodomain-like_sf"/>
</dbReference>
<dbReference type="Pfam" id="PF07883">
    <property type="entry name" value="Cupin_2"/>
    <property type="match status" value="1"/>
</dbReference>
<evidence type="ECO:0000313" key="7">
    <source>
        <dbReference type="EMBL" id="EKS36260.1"/>
    </source>
</evidence>
<evidence type="ECO:0000256" key="2">
    <source>
        <dbReference type="ARBA" id="ARBA00023015"/>
    </source>
</evidence>
<dbReference type="InterPro" id="IPR018060">
    <property type="entry name" value="HTH_AraC"/>
</dbReference>
<dbReference type="InterPro" id="IPR013096">
    <property type="entry name" value="Cupin_2"/>
</dbReference>
<evidence type="ECO:0000256" key="1">
    <source>
        <dbReference type="ARBA" id="ARBA00022491"/>
    </source>
</evidence>
<dbReference type="EMBL" id="AGWX01000004">
    <property type="protein sequence ID" value="EKS36260.1"/>
    <property type="molecule type" value="Genomic_DNA"/>
</dbReference>
<keyword evidence="1" id="KW-0678">Repressor</keyword>
<dbReference type="InterPro" id="IPR011051">
    <property type="entry name" value="RmlC_Cupin_sf"/>
</dbReference>
<sequence>MPIFVENLPSGLRPAMTPRSRRSTDANDYQFVPRPLAAMSKSFKDGFEIEPHHHARDQLVYAVTGVMRVRTAGEAWIVPPDRAVYLPARTVHAISIRGHVEMRTLYIARDARDDLPSAPTVLEVSPLLRELVLALIEEPVVYDEQGRGGAVALLILSEIAKAKRLSLVIPMPRDPRLLRVCNALLADPASRLTLDSWVDTAGASTRTLARLFEAELGLSFAAWRQRVRFHNALEAIVSGEPISRVAERNGYRSSSAFSAAFRKAMGQPPSSLRSEGRA</sequence>
<keyword evidence="3" id="KW-0238">DNA-binding</keyword>
<proteinExistence type="predicted"/>
<dbReference type="GO" id="GO:0043565">
    <property type="term" value="F:sequence-specific DNA binding"/>
    <property type="evidence" value="ECO:0007669"/>
    <property type="project" value="InterPro"/>
</dbReference>
<evidence type="ECO:0000259" key="6">
    <source>
        <dbReference type="PROSITE" id="PS01124"/>
    </source>
</evidence>
<dbReference type="SUPFAM" id="SSF46689">
    <property type="entry name" value="Homeodomain-like"/>
    <property type="match status" value="1"/>
</dbReference>
<dbReference type="eggNOG" id="COG2169">
    <property type="taxonomic scope" value="Bacteria"/>
</dbReference>
<protein>
    <recommendedName>
        <fullName evidence="6">HTH araC/xylS-type domain-containing protein</fullName>
    </recommendedName>
</protein>
<evidence type="ECO:0000313" key="8">
    <source>
        <dbReference type="Proteomes" id="UP000001096"/>
    </source>
</evidence>
<dbReference type="GO" id="GO:0003700">
    <property type="term" value="F:DNA-binding transcription factor activity"/>
    <property type="evidence" value="ECO:0007669"/>
    <property type="project" value="InterPro"/>
</dbReference>
<dbReference type="SMART" id="SM00342">
    <property type="entry name" value="HTH_ARAC"/>
    <property type="match status" value="1"/>
</dbReference>
<name>K8P9K4_9BRAD</name>
<evidence type="ECO:0000256" key="4">
    <source>
        <dbReference type="ARBA" id="ARBA00023163"/>
    </source>
</evidence>
<keyword evidence="8" id="KW-1185">Reference proteome</keyword>
<dbReference type="Gene3D" id="1.10.10.60">
    <property type="entry name" value="Homeodomain-like"/>
    <property type="match status" value="1"/>
</dbReference>
<dbReference type="InterPro" id="IPR014710">
    <property type="entry name" value="RmlC-like_jellyroll"/>
</dbReference>
<feature type="region of interest" description="Disordered" evidence="5">
    <location>
        <begin position="1"/>
        <end position="27"/>
    </location>
</feature>
<evidence type="ECO:0000256" key="5">
    <source>
        <dbReference type="SAM" id="MobiDB-lite"/>
    </source>
</evidence>
<keyword evidence="4" id="KW-0804">Transcription</keyword>
<evidence type="ECO:0000256" key="3">
    <source>
        <dbReference type="ARBA" id="ARBA00023125"/>
    </source>
</evidence>
<reference evidence="7 8" key="1">
    <citation type="submission" date="2012-04" db="EMBL/GenBank/DDBJ databases">
        <title>The Genome Sequence of Afipia broomeae ATCC 49717.</title>
        <authorList>
            <consortium name="The Broad Institute Genome Sequencing Platform"/>
            <person name="Earl A."/>
            <person name="Ward D."/>
            <person name="Feldgarden M."/>
            <person name="Gevers D."/>
            <person name="Huys G."/>
            <person name="Walker B."/>
            <person name="Young S.K."/>
            <person name="Zeng Q."/>
            <person name="Gargeya S."/>
            <person name="Fitzgerald M."/>
            <person name="Haas B."/>
            <person name="Abouelleil A."/>
            <person name="Alvarado L."/>
            <person name="Arachchi H.M."/>
            <person name="Berlin A."/>
            <person name="Chapman S.B."/>
            <person name="Goldberg J."/>
            <person name="Griggs A."/>
            <person name="Gujja S."/>
            <person name="Hansen M."/>
            <person name="Howarth C."/>
            <person name="Imamovic A."/>
            <person name="Larimer J."/>
            <person name="McCowen C."/>
            <person name="Montmayeur A."/>
            <person name="Murphy C."/>
            <person name="Neiman D."/>
            <person name="Pearson M."/>
            <person name="Priest M."/>
            <person name="Roberts A."/>
            <person name="Saif S."/>
            <person name="Shea T."/>
            <person name="Sisk P."/>
            <person name="Sykes S."/>
            <person name="Wortman J."/>
            <person name="Nusbaum C."/>
            <person name="Birren B."/>
        </authorList>
    </citation>
    <scope>NUCLEOTIDE SEQUENCE [LARGE SCALE GENOMIC DNA]</scope>
    <source>
        <strain evidence="7 8">ATCC 49717</strain>
    </source>
</reference>
<dbReference type="PANTHER" id="PTHR11019">
    <property type="entry name" value="HTH-TYPE TRANSCRIPTIONAL REGULATOR NIMR"/>
    <property type="match status" value="1"/>
</dbReference>
<dbReference type="Pfam" id="PF12833">
    <property type="entry name" value="HTH_18"/>
    <property type="match status" value="1"/>
</dbReference>
<organism evidence="7 8">
    <name type="scientific">Afipia broomeae ATCC 49717</name>
    <dbReference type="NCBI Taxonomy" id="883078"/>
    <lineage>
        <taxon>Bacteria</taxon>
        <taxon>Pseudomonadati</taxon>
        <taxon>Pseudomonadota</taxon>
        <taxon>Alphaproteobacteria</taxon>
        <taxon>Hyphomicrobiales</taxon>
        <taxon>Nitrobacteraceae</taxon>
        <taxon>Afipia</taxon>
    </lineage>
</organism>
<dbReference type="RefSeq" id="WP_006021378.1">
    <property type="nucleotide sequence ID" value="NZ_KB375283.1"/>
</dbReference>
<dbReference type="PROSITE" id="PS01124">
    <property type="entry name" value="HTH_ARAC_FAMILY_2"/>
    <property type="match status" value="1"/>
</dbReference>
<dbReference type="PATRIC" id="fig|883078.3.peg.2764"/>
<accession>K8P9K4</accession>
<gene>
    <name evidence="7" type="ORF">HMPREF9695_02678</name>
</gene>
<dbReference type="SUPFAM" id="SSF51182">
    <property type="entry name" value="RmlC-like cupins"/>
    <property type="match status" value="1"/>
</dbReference>
<comment type="caution">
    <text evidence="7">The sequence shown here is derived from an EMBL/GenBank/DDBJ whole genome shotgun (WGS) entry which is preliminary data.</text>
</comment>
<dbReference type="PANTHER" id="PTHR11019:SF159">
    <property type="entry name" value="TRANSCRIPTIONAL REGULATOR-RELATED"/>
    <property type="match status" value="1"/>
</dbReference>
<dbReference type="AlphaFoldDB" id="K8P9K4"/>
<feature type="domain" description="HTH araC/xylS-type" evidence="6">
    <location>
        <begin position="178"/>
        <end position="275"/>
    </location>
</feature>